<dbReference type="Pfam" id="PF02518">
    <property type="entry name" value="HATPase_c"/>
    <property type="match status" value="1"/>
</dbReference>
<comment type="caution">
    <text evidence="10">The sequence shown here is derived from an EMBL/GenBank/DDBJ whole genome shotgun (WGS) entry which is preliminary data.</text>
</comment>
<feature type="modified residue" description="4-aspartylphosphate" evidence="6">
    <location>
        <position position="518"/>
    </location>
</feature>
<evidence type="ECO:0000256" key="5">
    <source>
        <dbReference type="ARBA" id="ARBA00022777"/>
    </source>
</evidence>
<evidence type="ECO:0000313" key="11">
    <source>
        <dbReference type="Proteomes" id="UP000313645"/>
    </source>
</evidence>
<dbReference type="EMBL" id="SJDL01000003">
    <property type="protein sequence ID" value="TBW58888.1"/>
    <property type="molecule type" value="Genomic_DNA"/>
</dbReference>
<dbReference type="SUPFAM" id="SSF52172">
    <property type="entry name" value="CheY-like"/>
    <property type="match status" value="1"/>
</dbReference>
<reference evidence="10 11" key="1">
    <citation type="submission" date="2019-02" db="EMBL/GenBank/DDBJ databases">
        <title>Marinobacter halodurans sp. nov., a marine bacterium isolated from sea tidal flat.</title>
        <authorList>
            <person name="Yoo Y."/>
            <person name="Lee D.W."/>
            <person name="Kim B.S."/>
            <person name="Kim J.-J."/>
        </authorList>
    </citation>
    <scope>NUCLEOTIDE SEQUENCE [LARGE SCALE GENOMIC DNA]</scope>
    <source>
        <strain evidence="10 11">YJ-S3-2</strain>
    </source>
</reference>
<feature type="domain" description="Response regulatory" evidence="9">
    <location>
        <begin position="469"/>
        <end position="581"/>
    </location>
</feature>
<evidence type="ECO:0000259" key="9">
    <source>
        <dbReference type="PROSITE" id="PS50110"/>
    </source>
</evidence>
<keyword evidence="11" id="KW-1185">Reference proteome</keyword>
<dbReference type="Gene3D" id="3.40.50.2300">
    <property type="match status" value="1"/>
</dbReference>
<feature type="transmembrane region" description="Helical" evidence="7">
    <location>
        <begin position="105"/>
        <end position="126"/>
    </location>
</feature>
<dbReference type="Pfam" id="PF00512">
    <property type="entry name" value="HisKA"/>
    <property type="match status" value="1"/>
</dbReference>
<dbReference type="PRINTS" id="PR00344">
    <property type="entry name" value="BCTRLSENSOR"/>
</dbReference>
<keyword evidence="7" id="KW-0472">Membrane</keyword>
<evidence type="ECO:0000256" key="2">
    <source>
        <dbReference type="ARBA" id="ARBA00012438"/>
    </source>
</evidence>
<dbReference type="InterPro" id="IPR003661">
    <property type="entry name" value="HisK_dim/P_dom"/>
</dbReference>
<dbReference type="InterPro" id="IPR003594">
    <property type="entry name" value="HATPase_dom"/>
</dbReference>
<protein>
    <recommendedName>
        <fullName evidence="2">histidine kinase</fullName>
        <ecNumber evidence="2">2.7.13.3</ecNumber>
    </recommendedName>
</protein>
<evidence type="ECO:0000259" key="8">
    <source>
        <dbReference type="PROSITE" id="PS50109"/>
    </source>
</evidence>
<feature type="transmembrane region" description="Helical" evidence="7">
    <location>
        <begin position="138"/>
        <end position="169"/>
    </location>
</feature>
<dbReference type="PROSITE" id="PS50110">
    <property type="entry name" value="RESPONSE_REGULATORY"/>
    <property type="match status" value="1"/>
</dbReference>
<feature type="transmembrane region" description="Helical" evidence="7">
    <location>
        <begin position="49"/>
        <end position="67"/>
    </location>
</feature>
<dbReference type="InterPro" id="IPR001789">
    <property type="entry name" value="Sig_transdc_resp-reg_receiver"/>
</dbReference>
<dbReference type="Proteomes" id="UP000313645">
    <property type="component" value="Unassembled WGS sequence"/>
</dbReference>
<dbReference type="InterPro" id="IPR036890">
    <property type="entry name" value="HATPase_C_sf"/>
</dbReference>
<dbReference type="Gene3D" id="1.10.287.130">
    <property type="match status" value="1"/>
</dbReference>
<feature type="transmembrane region" description="Helical" evidence="7">
    <location>
        <begin position="79"/>
        <end position="99"/>
    </location>
</feature>
<dbReference type="SMART" id="SM00387">
    <property type="entry name" value="HATPase_c"/>
    <property type="match status" value="1"/>
</dbReference>
<dbReference type="InterPro" id="IPR004358">
    <property type="entry name" value="Sig_transdc_His_kin-like_C"/>
</dbReference>
<sequence>MQSGTNAVQASELEAQRRAGHRRLRFTPTLEELYRDQRQNTLSERARPVAISAVVLFLIYAALDPFLLPAELARQTIMVRLLLTCPVILLVWALSYAPVSPGRFARWYAGAYVWGGLSVVLIIALARRQSFPLPYDGILLMLMFGYFVMGLPFRTASVGSALIIGSYIGVEAAFDTPAPDILMNAFFLLTANLIGMVGSWLSEYRQRAHFLDRHLLELSREKAEADSAAKTHLISVASHDLRQPLNVVNLLLDNLSAADLPPDQRPLVRQLSQSVTHFNGLLGSLLDISRIQENMIRPVITAVPVTTVLQQARDALQTEALEQGVSLAVEHANPTLAVQADPHLLHRVLQNLIGNALQHSNAETITLGVDAGDRQHRLWVRDDGRGMPESEQGRIFETFYRRESSAQAQPGLGLGLAITRELTGMMSGEHGVVSREGLGSTFWITLPAAPTVAAQPAVPVSNELPAGERILLVEDDTTAREALQQILERWGFTVLSVANGTLARRLARQQAFGLAIIDLHLPDIAGDILYRELREANVVGGGVLVTADTGRKQAYDPAQRLWLMHKPIVPARLRAALIRIQNTEPV</sequence>
<keyword evidence="4" id="KW-0808">Transferase</keyword>
<evidence type="ECO:0000256" key="6">
    <source>
        <dbReference type="PROSITE-ProRule" id="PRU00169"/>
    </source>
</evidence>
<evidence type="ECO:0000256" key="7">
    <source>
        <dbReference type="SAM" id="Phobius"/>
    </source>
</evidence>
<evidence type="ECO:0000256" key="3">
    <source>
        <dbReference type="ARBA" id="ARBA00022553"/>
    </source>
</evidence>
<dbReference type="CDD" id="cd00075">
    <property type="entry name" value="HATPase"/>
    <property type="match status" value="1"/>
</dbReference>
<proteinExistence type="predicted"/>
<dbReference type="Pfam" id="PF00072">
    <property type="entry name" value="Response_reg"/>
    <property type="match status" value="1"/>
</dbReference>
<dbReference type="PANTHER" id="PTHR43047:SF9">
    <property type="entry name" value="HISTIDINE KINASE"/>
    <property type="match status" value="1"/>
</dbReference>
<evidence type="ECO:0000256" key="4">
    <source>
        <dbReference type="ARBA" id="ARBA00022679"/>
    </source>
</evidence>
<feature type="domain" description="Histidine kinase" evidence="8">
    <location>
        <begin position="236"/>
        <end position="450"/>
    </location>
</feature>
<accession>A0ABY1ZPW1</accession>
<dbReference type="PROSITE" id="PS50109">
    <property type="entry name" value="HIS_KIN"/>
    <property type="match status" value="1"/>
</dbReference>
<gene>
    <name evidence="10" type="ORF">EZI54_03175</name>
</gene>
<dbReference type="SUPFAM" id="SSF47384">
    <property type="entry name" value="Homodimeric domain of signal transducing histidine kinase"/>
    <property type="match status" value="1"/>
</dbReference>
<keyword evidence="3 6" id="KW-0597">Phosphoprotein</keyword>
<dbReference type="SMART" id="SM00448">
    <property type="entry name" value="REC"/>
    <property type="match status" value="1"/>
</dbReference>
<dbReference type="PANTHER" id="PTHR43047">
    <property type="entry name" value="TWO-COMPONENT HISTIDINE PROTEIN KINASE"/>
    <property type="match status" value="1"/>
</dbReference>
<keyword evidence="5" id="KW-0418">Kinase</keyword>
<dbReference type="RefSeq" id="WP_131478953.1">
    <property type="nucleotide sequence ID" value="NZ_SJDL01000003.1"/>
</dbReference>
<dbReference type="EC" id="2.7.13.3" evidence="2"/>
<dbReference type="InterPro" id="IPR036097">
    <property type="entry name" value="HisK_dim/P_sf"/>
</dbReference>
<dbReference type="SMART" id="SM00388">
    <property type="entry name" value="HisKA"/>
    <property type="match status" value="1"/>
</dbReference>
<evidence type="ECO:0000313" key="10">
    <source>
        <dbReference type="EMBL" id="TBW58888.1"/>
    </source>
</evidence>
<organism evidence="10 11">
    <name type="scientific">Marinobacter halodurans</name>
    <dbReference type="NCBI Taxonomy" id="2528979"/>
    <lineage>
        <taxon>Bacteria</taxon>
        <taxon>Pseudomonadati</taxon>
        <taxon>Pseudomonadota</taxon>
        <taxon>Gammaproteobacteria</taxon>
        <taxon>Pseudomonadales</taxon>
        <taxon>Marinobacteraceae</taxon>
        <taxon>Marinobacter</taxon>
    </lineage>
</organism>
<dbReference type="InterPro" id="IPR005467">
    <property type="entry name" value="His_kinase_dom"/>
</dbReference>
<dbReference type="CDD" id="cd00082">
    <property type="entry name" value="HisKA"/>
    <property type="match status" value="1"/>
</dbReference>
<dbReference type="InterPro" id="IPR011006">
    <property type="entry name" value="CheY-like_superfamily"/>
</dbReference>
<dbReference type="SUPFAM" id="SSF55874">
    <property type="entry name" value="ATPase domain of HSP90 chaperone/DNA topoisomerase II/histidine kinase"/>
    <property type="match status" value="1"/>
</dbReference>
<evidence type="ECO:0000256" key="1">
    <source>
        <dbReference type="ARBA" id="ARBA00000085"/>
    </source>
</evidence>
<name>A0ABY1ZPW1_9GAMM</name>
<keyword evidence="7" id="KW-1133">Transmembrane helix</keyword>
<comment type="catalytic activity">
    <reaction evidence="1">
        <text>ATP + protein L-histidine = ADP + protein N-phospho-L-histidine.</text>
        <dbReference type="EC" id="2.7.13.3"/>
    </reaction>
</comment>
<dbReference type="Gene3D" id="3.30.565.10">
    <property type="entry name" value="Histidine kinase-like ATPase, C-terminal domain"/>
    <property type="match status" value="1"/>
</dbReference>
<feature type="transmembrane region" description="Helical" evidence="7">
    <location>
        <begin position="181"/>
        <end position="201"/>
    </location>
</feature>
<keyword evidence="7" id="KW-0812">Transmembrane</keyword>